<feature type="region of interest" description="Disordered" evidence="1">
    <location>
        <begin position="207"/>
        <end position="289"/>
    </location>
</feature>
<evidence type="ECO:0000313" key="4">
    <source>
        <dbReference type="Proteomes" id="UP001222325"/>
    </source>
</evidence>
<feature type="region of interest" description="Disordered" evidence="1">
    <location>
        <begin position="141"/>
        <end position="191"/>
    </location>
</feature>
<evidence type="ECO:0000313" key="3">
    <source>
        <dbReference type="EMBL" id="KAJ7092041.1"/>
    </source>
</evidence>
<dbReference type="AlphaFoldDB" id="A0AAD6XNV7"/>
<feature type="signal peptide" evidence="2">
    <location>
        <begin position="1"/>
        <end position="17"/>
    </location>
</feature>
<protein>
    <submittedName>
        <fullName evidence="3">Uncharacterized protein</fullName>
    </submittedName>
</protein>
<feature type="compositionally biased region" description="Polar residues" evidence="1">
    <location>
        <begin position="168"/>
        <end position="191"/>
    </location>
</feature>
<dbReference type="EMBL" id="JARJCN010000019">
    <property type="protein sequence ID" value="KAJ7092041.1"/>
    <property type="molecule type" value="Genomic_DNA"/>
</dbReference>
<feature type="compositionally biased region" description="Basic residues" evidence="1">
    <location>
        <begin position="141"/>
        <end position="151"/>
    </location>
</feature>
<keyword evidence="4" id="KW-1185">Reference proteome</keyword>
<feature type="compositionally biased region" description="Basic and acidic residues" evidence="1">
    <location>
        <begin position="246"/>
        <end position="260"/>
    </location>
</feature>
<dbReference type="Proteomes" id="UP001222325">
    <property type="component" value="Unassembled WGS sequence"/>
</dbReference>
<reference evidence="3" key="1">
    <citation type="submission" date="2023-03" db="EMBL/GenBank/DDBJ databases">
        <title>Massive genome expansion in bonnet fungi (Mycena s.s.) driven by repeated elements and novel gene families across ecological guilds.</title>
        <authorList>
            <consortium name="Lawrence Berkeley National Laboratory"/>
            <person name="Harder C.B."/>
            <person name="Miyauchi S."/>
            <person name="Viragh M."/>
            <person name="Kuo A."/>
            <person name="Thoen E."/>
            <person name="Andreopoulos B."/>
            <person name="Lu D."/>
            <person name="Skrede I."/>
            <person name="Drula E."/>
            <person name="Henrissat B."/>
            <person name="Morin E."/>
            <person name="Kohler A."/>
            <person name="Barry K."/>
            <person name="LaButti K."/>
            <person name="Morin E."/>
            <person name="Salamov A."/>
            <person name="Lipzen A."/>
            <person name="Mereny Z."/>
            <person name="Hegedus B."/>
            <person name="Baldrian P."/>
            <person name="Stursova M."/>
            <person name="Weitz H."/>
            <person name="Taylor A."/>
            <person name="Grigoriev I.V."/>
            <person name="Nagy L.G."/>
            <person name="Martin F."/>
            <person name="Kauserud H."/>
        </authorList>
    </citation>
    <scope>NUCLEOTIDE SEQUENCE</scope>
    <source>
        <strain evidence="3">CBHHK173m</strain>
    </source>
</reference>
<comment type="caution">
    <text evidence="3">The sequence shown here is derived from an EMBL/GenBank/DDBJ whole genome shotgun (WGS) entry which is preliminary data.</text>
</comment>
<feature type="compositionally biased region" description="Polar residues" evidence="1">
    <location>
        <begin position="220"/>
        <end position="236"/>
    </location>
</feature>
<evidence type="ECO:0000256" key="2">
    <source>
        <dbReference type="SAM" id="SignalP"/>
    </source>
</evidence>
<feature type="chain" id="PRO_5042172283" evidence="2">
    <location>
        <begin position="18"/>
        <end position="289"/>
    </location>
</feature>
<proteinExistence type="predicted"/>
<organism evidence="3 4">
    <name type="scientific">Mycena belliarum</name>
    <dbReference type="NCBI Taxonomy" id="1033014"/>
    <lineage>
        <taxon>Eukaryota</taxon>
        <taxon>Fungi</taxon>
        <taxon>Dikarya</taxon>
        <taxon>Basidiomycota</taxon>
        <taxon>Agaricomycotina</taxon>
        <taxon>Agaricomycetes</taxon>
        <taxon>Agaricomycetidae</taxon>
        <taxon>Agaricales</taxon>
        <taxon>Marasmiineae</taxon>
        <taxon>Mycenaceae</taxon>
        <taxon>Mycena</taxon>
    </lineage>
</organism>
<accession>A0AAD6XNV7</accession>
<keyword evidence="2" id="KW-0732">Signal</keyword>
<gene>
    <name evidence="3" type="ORF">B0H15DRAFT_835252</name>
</gene>
<name>A0AAD6XNV7_9AGAR</name>
<feature type="compositionally biased region" description="Polar residues" evidence="1">
    <location>
        <begin position="270"/>
        <end position="282"/>
    </location>
</feature>
<evidence type="ECO:0000256" key="1">
    <source>
        <dbReference type="SAM" id="MobiDB-lite"/>
    </source>
</evidence>
<sequence>MTLEGLLVASQVASVATFVAVTGPGAIEKYDSAIFATRSKLRKTNDQALAILAILDAYGNLLTAKEMEMINSSYERIMEQMNYVITLKEGGLEEPPTKPFDMHKPIESLRSTGMYRKIVKIAENRSAAQQMLQDARRAHMKAQRTSNKYRHWTNMQKAKQKRMEEEAASSQSGQTQATVPQATTYPPSSLPVETTLSAISLLHRLPGTPSVNTPRPRALQPSSVAAASLNSESTAAVQLEPGVESDAVKPETEPIGHEDGGDGGDDNSLERCQTTDTLNSLSAAPLSHD</sequence>